<comment type="caution">
    <text evidence="3">The sequence shown here is derived from an EMBL/GenBank/DDBJ whole genome shotgun (WGS) entry which is preliminary data.</text>
</comment>
<keyword evidence="2" id="KW-0472">Membrane</keyword>
<evidence type="ECO:0000313" key="3">
    <source>
        <dbReference type="EMBL" id="KAJ4952357.1"/>
    </source>
</evidence>
<protein>
    <submittedName>
        <fullName evidence="3">Uncharacterized protein</fullName>
    </submittedName>
</protein>
<evidence type="ECO:0000313" key="4">
    <source>
        <dbReference type="Proteomes" id="UP001141806"/>
    </source>
</evidence>
<evidence type="ECO:0000256" key="1">
    <source>
        <dbReference type="SAM" id="MobiDB-lite"/>
    </source>
</evidence>
<sequence>MVQTWASRSPLLSCSDSHLQLLELPLDPPFSFLLFMFIAVSLLRTFKTRSNGVRDQTSTQTVGGGSQSLPSLEPSNTKTYSTYSRECESTIRDLWIKTLNNY</sequence>
<dbReference type="EMBL" id="JAMYWD010000012">
    <property type="protein sequence ID" value="KAJ4952357.1"/>
    <property type="molecule type" value="Genomic_DNA"/>
</dbReference>
<keyword evidence="2" id="KW-1133">Transmembrane helix</keyword>
<accession>A0A9Q0GQS1</accession>
<name>A0A9Q0GQS1_9MAGN</name>
<organism evidence="3 4">
    <name type="scientific">Protea cynaroides</name>
    <dbReference type="NCBI Taxonomy" id="273540"/>
    <lineage>
        <taxon>Eukaryota</taxon>
        <taxon>Viridiplantae</taxon>
        <taxon>Streptophyta</taxon>
        <taxon>Embryophyta</taxon>
        <taxon>Tracheophyta</taxon>
        <taxon>Spermatophyta</taxon>
        <taxon>Magnoliopsida</taxon>
        <taxon>Proteales</taxon>
        <taxon>Proteaceae</taxon>
        <taxon>Protea</taxon>
    </lineage>
</organism>
<dbReference type="AlphaFoldDB" id="A0A9Q0GQS1"/>
<gene>
    <name evidence="3" type="ORF">NE237_029189</name>
</gene>
<feature type="region of interest" description="Disordered" evidence="1">
    <location>
        <begin position="53"/>
        <end position="79"/>
    </location>
</feature>
<keyword evidence="2" id="KW-0812">Transmembrane</keyword>
<evidence type="ECO:0000256" key="2">
    <source>
        <dbReference type="SAM" id="Phobius"/>
    </source>
</evidence>
<feature type="transmembrane region" description="Helical" evidence="2">
    <location>
        <begin position="29"/>
        <end position="46"/>
    </location>
</feature>
<reference evidence="3" key="1">
    <citation type="journal article" date="2023" name="Plant J.">
        <title>The genome of the king protea, Protea cynaroides.</title>
        <authorList>
            <person name="Chang J."/>
            <person name="Duong T.A."/>
            <person name="Schoeman C."/>
            <person name="Ma X."/>
            <person name="Roodt D."/>
            <person name="Barker N."/>
            <person name="Li Z."/>
            <person name="Van de Peer Y."/>
            <person name="Mizrachi E."/>
        </authorList>
    </citation>
    <scope>NUCLEOTIDE SEQUENCE</scope>
    <source>
        <tissue evidence="3">Young leaves</tissue>
    </source>
</reference>
<keyword evidence="4" id="KW-1185">Reference proteome</keyword>
<proteinExistence type="predicted"/>
<dbReference type="Proteomes" id="UP001141806">
    <property type="component" value="Unassembled WGS sequence"/>
</dbReference>